<dbReference type="InterPro" id="IPR000073">
    <property type="entry name" value="AB_hydrolase_1"/>
</dbReference>
<dbReference type="GO" id="GO:0003677">
    <property type="term" value="F:DNA binding"/>
    <property type="evidence" value="ECO:0007669"/>
    <property type="project" value="InterPro"/>
</dbReference>
<accession>A0A1N7IZE6</accession>
<proteinExistence type="predicted"/>
<dbReference type="GO" id="GO:0006355">
    <property type="term" value="P:regulation of DNA-templated transcription"/>
    <property type="evidence" value="ECO:0007669"/>
    <property type="project" value="InterPro"/>
</dbReference>
<dbReference type="InterPro" id="IPR036388">
    <property type="entry name" value="WH-like_DNA-bd_sf"/>
</dbReference>
<dbReference type="InterPro" id="IPR000792">
    <property type="entry name" value="Tscrpt_reg_LuxR_C"/>
</dbReference>
<dbReference type="SUPFAM" id="SSF46894">
    <property type="entry name" value="C-terminal effector domain of the bipartite response regulators"/>
    <property type="match status" value="1"/>
</dbReference>
<organism evidence="3 4">
    <name type="scientific">Rhodobacter aestuarii</name>
    <dbReference type="NCBI Taxonomy" id="453582"/>
    <lineage>
        <taxon>Bacteria</taxon>
        <taxon>Pseudomonadati</taxon>
        <taxon>Pseudomonadota</taxon>
        <taxon>Alphaproteobacteria</taxon>
        <taxon>Rhodobacterales</taxon>
        <taxon>Rhodobacter group</taxon>
        <taxon>Rhodobacter</taxon>
    </lineage>
</organism>
<protein>
    <submittedName>
        <fullName evidence="3">Regulatory protein, luxR family</fullName>
    </submittedName>
</protein>
<dbReference type="PROSITE" id="PS50043">
    <property type="entry name" value="HTH_LUXR_2"/>
    <property type="match status" value="1"/>
</dbReference>
<dbReference type="Pfam" id="PF00561">
    <property type="entry name" value="Abhydrolase_1"/>
    <property type="match status" value="1"/>
</dbReference>
<feature type="domain" description="HTH luxR-type" evidence="2">
    <location>
        <begin position="218"/>
        <end position="283"/>
    </location>
</feature>
<dbReference type="Proteomes" id="UP000186221">
    <property type="component" value="Unassembled WGS sequence"/>
</dbReference>
<gene>
    <name evidence="3" type="ORF">SAMN05421580_101165</name>
</gene>
<name>A0A1N7IZE6_9RHOB</name>
<evidence type="ECO:0000313" key="4">
    <source>
        <dbReference type="Proteomes" id="UP000186221"/>
    </source>
</evidence>
<feature type="compositionally biased region" description="Basic and acidic residues" evidence="1">
    <location>
        <begin position="1"/>
        <end position="17"/>
    </location>
</feature>
<dbReference type="SMART" id="SM00421">
    <property type="entry name" value="HTH_LUXR"/>
    <property type="match status" value="1"/>
</dbReference>
<dbReference type="InterPro" id="IPR029058">
    <property type="entry name" value="AB_hydrolase_fold"/>
</dbReference>
<dbReference type="EMBL" id="FTOG01000001">
    <property type="protein sequence ID" value="SIS42351.1"/>
    <property type="molecule type" value="Genomic_DNA"/>
</dbReference>
<keyword evidence="4" id="KW-1185">Reference proteome</keyword>
<dbReference type="AlphaFoldDB" id="A0A1N7IZE6"/>
<sequence length="605" mass="66652">MHFDQKENRPVESEAAREGSIPQIARSLPDDTWHAALGRLYDVALDPLHYETLIDVWEDAVGPMRKRADAFNTTLLNDPEIAEHFRRAGEVLDRVMPENIEEEITRILRPFGRVPAFAIDGRMRIRAVNTVARVQLGAVDGGILTDLPILGTEIASIRNAVAGLAAEQDHTAAIMRVRTGEDGRFLILRLQRFLMADQSPIVVVAANDLKFPAQGQAVLRDAFALTQAEAEVLHALVDCGSLTEIATKRGRSLDTIRSQIKTIMSKTETRSQVELVRLALSVVEISQVSPPNAAPESKGRSVKKLTSFASKTLTTPEGRRIDYFVLGDPMGRPILYSHMALAMPRWPASAEAFAHRRGLRIIVPIYPGYGHTTPAPRKSDYDAVLLSDARRVLLAENVTRCPYVGVAGGSYFAFPFAHENPELISGILCGGGMLPDLDHTTYDGMGKWHRFIVGGAKYTPHLLSFMVKTGFALTRRIGKIGFLNAIYSGSEADKETYSDPDVLEALLIGSEVGLSEGISAHDAYVRSMIGGMLKDWSALIAPVTARIPVIFFNGLQDPQVPPAAVEQMLRNHPQIDFRVYPDAGQLILFRHWQDALEVLDDLTRA</sequence>
<dbReference type="OrthoDB" id="8107794at2"/>
<dbReference type="InterPro" id="IPR016032">
    <property type="entry name" value="Sig_transdc_resp-reg_C-effctor"/>
</dbReference>
<dbReference type="Gene3D" id="3.40.50.1820">
    <property type="entry name" value="alpha/beta hydrolase"/>
    <property type="match status" value="1"/>
</dbReference>
<dbReference type="Gene3D" id="1.10.10.10">
    <property type="entry name" value="Winged helix-like DNA-binding domain superfamily/Winged helix DNA-binding domain"/>
    <property type="match status" value="1"/>
</dbReference>
<feature type="region of interest" description="Disordered" evidence="1">
    <location>
        <begin position="1"/>
        <end position="23"/>
    </location>
</feature>
<dbReference type="CDD" id="cd06170">
    <property type="entry name" value="LuxR_C_like"/>
    <property type="match status" value="1"/>
</dbReference>
<dbReference type="STRING" id="453582.SAMN05421580_101165"/>
<evidence type="ECO:0000259" key="2">
    <source>
        <dbReference type="PROSITE" id="PS50043"/>
    </source>
</evidence>
<reference evidence="4" key="1">
    <citation type="submission" date="2017-01" db="EMBL/GenBank/DDBJ databases">
        <authorList>
            <person name="Varghese N."/>
            <person name="Submissions S."/>
        </authorList>
    </citation>
    <scope>NUCLEOTIDE SEQUENCE [LARGE SCALE GENOMIC DNA]</scope>
    <source>
        <strain evidence="4">DSM 19945</strain>
    </source>
</reference>
<dbReference type="SUPFAM" id="SSF53474">
    <property type="entry name" value="alpha/beta-Hydrolases"/>
    <property type="match status" value="1"/>
</dbReference>
<evidence type="ECO:0000256" key="1">
    <source>
        <dbReference type="SAM" id="MobiDB-lite"/>
    </source>
</evidence>
<dbReference type="RefSeq" id="WP_076483145.1">
    <property type="nucleotide sequence ID" value="NZ_FTOG01000001.1"/>
</dbReference>
<evidence type="ECO:0000313" key="3">
    <source>
        <dbReference type="EMBL" id="SIS42351.1"/>
    </source>
</evidence>